<proteinExistence type="predicted"/>
<name>A0A9P4H586_9PLEO</name>
<feature type="transmembrane region" description="Helical" evidence="5">
    <location>
        <begin position="429"/>
        <end position="454"/>
    </location>
</feature>
<feature type="transmembrane region" description="Helical" evidence="5">
    <location>
        <begin position="322"/>
        <end position="348"/>
    </location>
</feature>
<evidence type="ECO:0000256" key="4">
    <source>
        <dbReference type="ARBA" id="ARBA00023136"/>
    </source>
</evidence>
<evidence type="ECO:0000259" key="6">
    <source>
        <dbReference type="PROSITE" id="PS50850"/>
    </source>
</evidence>
<dbReference type="OrthoDB" id="2585655at2759"/>
<dbReference type="PROSITE" id="PS50850">
    <property type="entry name" value="MFS"/>
    <property type="match status" value="1"/>
</dbReference>
<organism evidence="7 8">
    <name type="scientific">Setomelanomma holmii</name>
    <dbReference type="NCBI Taxonomy" id="210430"/>
    <lineage>
        <taxon>Eukaryota</taxon>
        <taxon>Fungi</taxon>
        <taxon>Dikarya</taxon>
        <taxon>Ascomycota</taxon>
        <taxon>Pezizomycotina</taxon>
        <taxon>Dothideomycetes</taxon>
        <taxon>Pleosporomycetidae</taxon>
        <taxon>Pleosporales</taxon>
        <taxon>Pleosporineae</taxon>
        <taxon>Phaeosphaeriaceae</taxon>
        <taxon>Setomelanomma</taxon>
    </lineage>
</organism>
<evidence type="ECO:0000256" key="3">
    <source>
        <dbReference type="ARBA" id="ARBA00022989"/>
    </source>
</evidence>
<feature type="transmembrane region" description="Helical" evidence="5">
    <location>
        <begin position="136"/>
        <end position="153"/>
    </location>
</feature>
<dbReference type="AlphaFoldDB" id="A0A9P4H586"/>
<evidence type="ECO:0000256" key="5">
    <source>
        <dbReference type="SAM" id="Phobius"/>
    </source>
</evidence>
<feature type="transmembrane region" description="Helical" evidence="5">
    <location>
        <begin position="67"/>
        <end position="88"/>
    </location>
</feature>
<dbReference type="PANTHER" id="PTHR23502">
    <property type="entry name" value="MAJOR FACILITATOR SUPERFAMILY"/>
    <property type="match status" value="1"/>
</dbReference>
<gene>
    <name evidence="7" type="ORF">EK21DRAFT_72107</name>
</gene>
<dbReference type="SUPFAM" id="SSF103473">
    <property type="entry name" value="MFS general substrate transporter"/>
    <property type="match status" value="1"/>
</dbReference>
<dbReference type="Gene3D" id="1.20.1250.20">
    <property type="entry name" value="MFS general substrate transporter like domains"/>
    <property type="match status" value="1"/>
</dbReference>
<evidence type="ECO:0000256" key="2">
    <source>
        <dbReference type="ARBA" id="ARBA00022692"/>
    </source>
</evidence>
<feature type="transmembrane region" description="Helical" evidence="5">
    <location>
        <begin position="360"/>
        <end position="382"/>
    </location>
</feature>
<evidence type="ECO:0000313" key="7">
    <source>
        <dbReference type="EMBL" id="KAF2027350.1"/>
    </source>
</evidence>
<feature type="transmembrane region" description="Helical" evidence="5">
    <location>
        <begin position="194"/>
        <end position="216"/>
    </location>
</feature>
<feature type="transmembrane region" description="Helical" evidence="5">
    <location>
        <begin position="103"/>
        <end position="124"/>
    </location>
</feature>
<dbReference type="EMBL" id="ML978228">
    <property type="protein sequence ID" value="KAF2027350.1"/>
    <property type="molecule type" value="Genomic_DNA"/>
</dbReference>
<protein>
    <submittedName>
        <fullName evidence="7">MFS general substrate transporter</fullName>
    </submittedName>
</protein>
<sequence>MGLGVLGTKTPGAIVPGTVILAQDTTEDNQTTNAFKHGTGRHRDILLNPQPSDDPNDPLNWPYYQKLVIIVVIVFGASLCAAVTGPLLNASLFVLATEFKRPIANFTILSGYQLLVGGASGPIVSAAARKYGKRPTFLFSSLFCLIGTIIGSASTTYNTLLAGRIIQGLSIAAYESLVYTMVGDLFFVHERGLYTAVMSFVLTCVGNLCSVVSGRITNDLGWHYLFHILNACLGLQLLLTFFFVPETCYIRNPTMSAALQVNDQGEKNVVESGEITQIETRQSSQRPRKSYWQSLAIFTGTYTDEDLLRLVVAPFISCTNIVALWTVITTGVVLSYYVAVAFVIAQLFSPPPYLLTVAQVGYVSLGPFIGGVLGCVLVGLLLDPLTIWLSKRNGGVYEPEFRLPLVAIGLLCGGGLFAFGGVAAAQGNIYLISFLWGLTLFGIAFVVGPCSAYAIDAYRSISDEVFIANIMFKNFLFYGYSYFVNDWTARSGPGPIFYTFGGISFGLVLSTAIVYVFGKRYRAFWNRHNVMDKLGMEGRAGT</sequence>
<comment type="caution">
    <text evidence="7">The sequence shown here is derived from an EMBL/GenBank/DDBJ whole genome shotgun (WGS) entry which is preliminary data.</text>
</comment>
<comment type="subcellular location">
    <subcellularLocation>
        <location evidence="1">Membrane</location>
        <topology evidence="1">Multi-pass membrane protein</topology>
    </subcellularLocation>
</comment>
<feature type="transmembrane region" description="Helical" evidence="5">
    <location>
        <begin position="165"/>
        <end position="187"/>
    </location>
</feature>
<feature type="transmembrane region" description="Helical" evidence="5">
    <location>
        <begin position="222"/>
        <end position="244"/>
    </location>
</feature>
<dbReference type="Proteomes" id="UP000799777">
    <property type="component" value="Unassembled WGS sequence"/>
</dbReference>
<dbReference type="InterPro" id="IPR020846">
    <property type="entry name" value="MFS_dom"/>
</dbReference>
<dbReference type="GO" id="GO:0005886">
    <property type="term" value="C:plasma membrane"/>
    <property type="evidence" value="ECO:0007669"/>
    <property type="project" value="TreeGrafter"/>
</dbReference>
<dbReference type="GO" id="GO:0022857">
    <property type="term" value="F:transmembrane transporter activity"/>
    <property type="evidence" value="ECO:0007669"/>
    <property type="project" value="InterPro"/>
</dbReference>
<feature type="transmembrane region" description="Helical" evidence="5">
    <location>
        <begin position="496"/>
        <end position="517"/>
    </location>
</feature>
<feature type="transmembrane region" description="Helical" evidence="5">
    <location>
        <begin position="466"/>
        <end position="484"/>
    </location>
</feature>
<accession>A0A9P4H586</accession>
<keyword evidence="8" id="KW-1185">Reference proteome</keyword>
<dbReference type="InterPro" id="IPR011701">
    <property type="entry name" value="MFS"/>
</dbReference>
<dbReference type="PANTHER" id="PTHR23502:SF29">
    <property type="entry name" value="TRANSPORTER, PUTATIVE (AFU_ORTHOLOGUE AFUA_6G06680)-RELATED"/>
    <property type="match status" value="1"/>
</dbReference>
<keyword evidence="3 5" id="KW-1133">Transmembrane helix</keyword>
<keyword evidence="2 5" id="KW-0812">Transmembrane</keyword>
<dbReference type="Pfam" id="PF07690">
    <property type="entry name" value="MFS_1"/>
    <property type="match status" value="1"/>
</dbReference>
<evidence type="ECO:0000313" key="8">
    <source>
        <dbReference type="Proteomes" id="UP000799777"/>
    </source>
</evidence>
<keyword evidence="4 5" id="KW-0472">Membrane</keyword>
<evidence type="ECO:0000256" key="1">
    <source>
        <dbReference type="ARBA" id="ARBA00004141"/>
    </source>
</evidence>
<dbReference type="InterPro" id="IPR036259">
    <property type="entry name" value="MFS_trans_sf"/>
</dbReference>
<feature type="transmembrane region" description="Helical" evidence="5">
    <location>
        <begin position="403"/>
        <end position="423"/>
    </location>
</feature>
<feature type="domain" description="Major facilitator superfamily (MFS) profile" evidence="6">
    <location>
        <begin position="69"/>
        <end position="542"/>
    </location>
</feature>
<reference evidence="7" key="1">
    <citation type="journal article" date="2020" name="Stud. Mycol.">
        <title>101 Dothideomycetes genomes: a test case for predicting lifestyles and emergence of pathogens.</title>
        <authorList>
            <person name="Haridas S."/>
            <person name="Albert R."/>
            <person name="Binder M."/>
            <person name="Bloem J."/>
            <person name="Labutti K."/>
            <person name="Salamov A."/>
            <person name="Andreopoulos B."/>
            <person name="Baker S."/>
            <person name="Barry K."/>
            <person name="Bills G."/>
            <person name="Bluhm B."/>
            <person name="Cannon C."/>
            <person name="Castanera R."/>
            <person name="Culley D."/>
            <person name="Daum C."/>
            <person name="Ezra D."/>
            <person name="Gonzalez J."/>
            <person name="Henrissat B."/>
            <person name="Kuo A."/>
            <person name="Liang C."/>
            <person name="Lipzen A."/>
            <person name="Lutzoni F."/>
            <person name="Magnuson J."/>
            <person name="Mondo S."/>
            <person name="Nolan M."/>
            <person name="Ohm R."/>
            <person name="Pangilinan J."/>
            <person name="Park H.-J."/>
            <person name="Ramirez L."/>
            <person name="Alfaro M."/>
            <person name="Sun H."/>
            <person name="Tritt A."/>
            <person name="Yoshinaga Y."/>
            <person name="Zwiers L.-H."/>
            <person name="Turgeon B."/>
            <person name="Goodwin S."/>
            <person name="Spatafora J."/>
            <person name="Crous P."/>
            <person name="Grigoriev I."/>
        </authorList>
    </citation>
    <scope>NUCLEOTIDE SEQUENCE</scope>
    <source>
        <strain evidence="7">CBS 110217</strain>
    </source>
</reference>